<dbReference type="InterPro" id="IPR036409">
    <property type="entry name" value="Aldolase_II/adducin_N_sf"/>
</dbReference>
<comment type="similarity">
    <text evidence="1">Belongs to the aldolase class II family.</text>
</comment>
<dbReference type="RefSeq" id="WP_259857299.1">
    <property type="nucleotide sequence ID" value="NZ_BAAAST010000072.1"/>
</dbReference>
<dbReference type="SMART" id="SM01007">
    <property type="entry name" value="Aldolase_II"/>
    <property type="match status" value="1"/>
</dbReference>
<protein>
    <submittedName>
        <fullName evidence="3">Class II aldolase/adducin family protein</fullName>
    </submittedName>
</protein>
<dbReference type="Pfam" id="PF00596">
    <property type="entry name" value="Aldolase_II"/>
    <property type="match status" value="1"/>
</dbReference>
<name>A0ABY5VUS8_9ACTN</name>
<evidence type="ECO:0000259" key="2">
    <source>
        <dbReference type="SMART" id="SM01007"/>
    </source>
</evidence>
<evidence type="ECO:0000313" key="4">
    <source>
        <dbReference type="Proteomes" id="UP001059617"/>
    </source>
</evidence>
<proteinExistence type="inferred from homology"/>
<keyword evidence="4" id="KW-1185">Reference proteome</keyword>
<dbReference type="Gene3D" id="3.40.225.10">
    <property type="entry name" value="Class II aldolase/adducin N-terminal domain"/>
    <property type="match status" value="1"/>
</dbReference>
<reference evidence="3" key="2">
    <citation type="submission" date="2022-09" db="EMBL/GenBank/DDBJ databases">
        <title>Biosynthetic gene clusters of Dactylosporangioum fulvum.</title>
        <authorList>
            <person name="Caradec T."/>
        </authorList>
    </citation>
    <scope>NUCLEOTIDE SEQUENCE</scope>
    <source>
        <strain evidence="3">NRRL B-16292</strain>
    </source>
</reference>
<dbReference type="EMBL" id="CP073720">
    <property type="protein sequence ID" value="UWP79541.1"/>
    <property type="molecule type" value="Genomic_DNA"/>
</dbReference>
<dbReference type="PANTHER" id="PTHR10672">
    <property type="entry name" value="ADDUCIN"/>
    <property type="match status" value="1"/>
</dbReference>
<accession>A0ABY5VUS8</accession>
<evidence type="ECO:0000313" key="3">
    <source>
        <dbReference type="EMBL" id="UWP79541.1"/>
    </source>
</evidence>
<dbReference type="InterPro" id="IPR001303">
    <property type="entry name" value="Aldolase_II/adducin_N"/>
</dbReference>
<reference evidence="3" key="1">
    <citation type="submission" date="2021-04" db="EMBL/GenBank/DDBJ databases">
        <authorList>
            <person name="Hartkoorn R.C."/>
            <person name="Beaudoing E."/>
            <person name="Hot D."/>
        </authorList>
    </citation>
    <scope>NUCLEOTIDE SEQUENCE</scope>
    <source>
        <strain evidence="3">NRRL B-16292</strain>
    </source>
</reference>
<gene>
    <name evidence="3" type="ORF">Dfulv_30790</name>
</gene>
<dbReference type="Proteomes" id="UP001059617">
    <property type="component" value="Chromosome"/>
</dbReference>
<evidence type="ECO:0000256" key="1">
    <source>
        <dbReference type="ARBA" id="ARBA00037961"/>
    </source>
</evidence>
<sequence>MSGTVAPGTTVEQQVKQGGAAVWSPRVTPPIGVDLDDRQALACAFRILAHSGFSENIAGHITMVKDDSGAMWINPWGLWWEEVSASDLCVVDRDGAVVEGRWDVTPAFHIHTELHRARPDARVVVHNHPYYVTVLAAIGVLPEIVHQTGSMFDGDLAFVHEYTGEVDDAELGADLARRIGDKSVVILASHGIIVTAPTIQEATYRSASIDRACRLAYDVMLLGRDPLAIAPGLRHGMKQSLLERGSDVFWAGAVRALLRREPEVLD</sequence>
<feature type="domain" description="Class II aldolase/adducin N-terminal" evidence="2">
    <location>
        <begin position="39"/>
        <end position="217"/>
    </location>
</feature>
<dbReference type="InterPro" id="IPR051017">
    <property type="entry name" value="Aldolase-II_Adducin_sf"/>
</dbReference>
<dbReference type="SUPFAM" id="SSF53639">
    <property type="entry name" value="AraD/HMP-PK domain-like"/>
    <property type="match status" value="1"/>
</dbReference>
<organism evidence="3 4">
    <name type="scientific">Dactylosporangium fulvum</name>
    <dbReference type="NCBI Taxonomy" id="53359"/>
    <lineage>
        <taxon>Bacteria</taxon>
        <taxon>Bacillati</taxon>
        <taxon>Actinomycetota</taxon>
        <taxon>Actinomycetes</taxon>
        <taxon>Micromonosporales</taxon>
        <taxon>Micromonosporaceae</taxon>
        <taxon>Dactylosporangium</taxon>
    </lineage>
</organism>
<dbReference type="PANTHER" id="PTHR10672:SF3">
    <property type="entry name" value="PROTEIN HU-LI TAI SHAO"/>
    <property type="match status" value="1"/>
</dbReference>